<keyword evidence="1" id="KW-0472">Membrane</keyword>
<sequence length="407" mass="47261">MSESSDRSASIPLDFDKDPFASAGPRSHFGMRRIRRLAATPVFRLFATLVFLVLGIRWVLEHLYQDEDWPGRGVKPTTSVESFWINWDNKQYVQVVADEEKLCSAVMVWHDIESIGSRARRRLLYPASWSPDELETDPALNNSLTRKAHLLREARDKYFVLLQPMDELHENKTARGIWTDAYMRLLAFKLTDFKRVLILDSASQPMGNLDSVFLLPKAPLAMPWVFWGEPVGWAFSNQMMLITPSIAEFAKIEAEIKTADPDEYDLTLMERLYKHQTLKIPQRPYHLMTGELRRTDHSKYLGSSGKQWDPEEALRNSKLLHFSDWPIPRPWASANQTMLNKYMPKCLKSEWFGATNCENRVLWMQIYSDYAAKRKGFCGSYFEVKVEEQAPDALLRHGRFLRTDEDS</sequence>
<dbReference type="SUPFAM" id="SSF53448">
    <property type="entry name" value="Nucleotide-diphospho-sugar transferases"/>
    <property type="match status" value="1"/>
</dbReference>
<dbReference type="Proteomes" id="UP001285354">
    <property type="component" value="Unassembled WGS sequence"/>
</dbReference>
<comment type="caution">
    <text evidence="2">The sequence shown here is derived from an EMBL/GenBank/DDBJ whole genome shotgun (WGS) entry which is preliminary data.</text>
</comment>
<name>A0AAD9T2Z1_9HELO</name>
<feature type="transmembrane region" description="Helical" evidence="1">
    <location>
        <begin position="42"/>
        <end position="60"/>
    </location>
</feature>
<reference evidence="2" key="1">
    <citation type="submission" date="2023-06" db="EMBL/GenBank/DDBJ databases">
        <title>Draft genome of Marssonina rosae.</title>
        <authorList>
            <person name="Cheng Q."/>
        </authorList>
    </citation>
    <scope>NUCLEOTIDE SEQUENCE</scope>
    <source>
        <strain evidence="2">R4</strain>
    </source>
</reference>
<organism evidence="2 3">
    <name type="scientific">Diplocarpon rosae</name>
    <dbReference type="NCBI Taxonomy" id="946125"/>
    <lineage>
        <taxon>Eukaryota</taxon>
        <taxon>Fungi</taxon>
        <taxon>Dikarya</taxon>
        <taxon>Ascomycota</taxon>
        <taxon>Pezizomycotina</taxon>
        <taxon>Leotiomycetes</taxon>
        <taxon>Helotiales</taxon>
        <taxon>Drepanopezizaceae</taxon>
        <taxon>Diplocarpon</taxon>
    </lineage>
</organism>
<keyword evidence="1" id="KW-1133">Transmembrane helix</keyword>
<dbReference type="Gene3D" id="3.90.550.10">
    <property type="entry name" value="Spore Coat Polysaccharide Biosynthesis Protein SpsA, Chain A"/>
    <property type="match status" value="1"/>
</dbReference>
<gene>
    <name evidence="2" type="ORF">QTJ16_002196</name>
</gene>
<accession>A0AAD9T2Z1</accession>
<dbReference type="PANTHER" id="PTHR11183">
    <property type="entry name" value="GLYCOGENIN SUBFAMILY MEMBER"/>
    <property type="match status" value="1"/>
</dbReference>
<dbReference type="InterPro" id="IPR050587">
    <property type="entry name" value="GNT1/Glycosyltrans_8"/>
</dbReference>
<dbReference type="AlphaFoldDB" id="A0AAD9T2Z1"/>
<keyword evidence="3" id="KW-1185">Reference proteome</keyword>
<protein>
    <submittedName>
        <fullName evidence="2">Uncharacterized protein</fullName>
    </submittedName>
</protein>
<keyword evidence="1" id="KW-0812">Transmembrane</keyword>
<dbReference type="InterPro" id="IPR029044">
    <property type="entry name" value="Nucleotide-diphossugar_trans"/>
</dbReference>
<evidence type="ECO:0000313" key="3">
    <source>
        <dbReference type="Proteomes" id="UP001285354"/>
    </source>
</evidence>
<proteinExistence type="predicted"/>
<evidence type="ECO:0000256" key="1">
    <source>
        <dbReference type="SAM" id="Phobius"/>
    </source>
</evidence>
<evidence type="ECO:0000313" key="2">
    <source>
        <dbReference type="EMBL" id="KAK2629093.1"/>
    </source>
</evidence>
<dbReference type="EMBL" id="JAUBYV010000002">
    <property type="protein sequence ID" value="KAK2629093.1"/>
    <property type="molecule type" value="Genomic_DNA"/>
</dbReference>